<organism evidence="2 3">
    <name type="scientific">Panacagrimonas perspica</name>
    <dbReference type="NCBI Taxonomy" id="381431"/>
    <lineage>
        <taxon>Bacteria</taxon>
        <taxon>Pseudomonadati</taxon>
        <taxon>Pseudomonadota</taxon>
        <taxon>Gammaproteobacteria</taxon>
        <taxon>Nevskiales</taxon>
        <taxon>Nevskiaceae</taxon>
        <taxon>Panacagrimonas</taxon>
    </lineage>
</organism>
<gene>
    <name evidence="2" type="ORF">DFR24_3550</name>
</gene>
<dbReference type="Proteomes" id="UP000295341">
    <property type="component" value="Unassembled WGS sequence"/>
</dbReference>
<evidence type="ECO:0000256" key="1">
    <source>
        <dbReference type="SAM" id="MobiDB-lite"/>
    </source>
</evidence>
<feature type="compositionally biased region" description="Polar residues" evidence="1">
    <location>
        <begin position="551"/>
        <end position="561"/>
    </location>
</feature>
<accession>A0A4R7NYW4</accession>
<keyword evidence="3" id="KW-1185">Reference proteome</keyword>
<protein>
    <submittedName>
        <fullName evidence="2">Uncharacterized protein</fullName>
    </submittedName>
</protein>
<sequence length="844" mass="94029">MASEPNSEPTGIQPAVAPITHARPLSLLGRAKAIARSPTEEGRQFIERLLASPPARRARRSKFNGVVRTASEQTGRTQEAESDSNEGALHLECEFNRELLTWKAQPVRISVDYLNSEGRRIVTKVTPDAFVQFLDGSAAFIEMATDEEASDEATQGNPHFAPDGESGRYLDRPLLASCEPLGIGVLLATTRDVSAVLTSNLLFFGKGFRTRWKMADGARRFIIHVQRVGVTRYCDVVLQAENWTADDVIGCIVNEHVYVDLLTEQLQPYGVARIFASRDLWEAARAAPVEAPALTEDRTGKEQFDFSAMSKASELEMYRRYGLIREALADEKLASSLPDLERAYLRLYREAVSKYGAGLVGLCPDFGLRGFHGSHLPEKTEAILCEHIDARAENRPSKTPWTYGKFIAACEAENTMSPSHVTYGKRWNERKAQLDAIEKNEGSGAAYQKSPAVAFTIGTVSRIATRAFSIGIIDHTPIPIRCITSFTGVPLPGLSPILSLMRDEGTHETLASTVSFDKPSNRTIDSLFWDCYRRHGKLTDRMKMDGESSHDSVNTEQSLARMTSDKVARRYSNPRDGQVVEGSFSWLMRGLFVYLAGNYVKFQDPKEWPKGWDPANFADRTIASLLMVIEAFLYDFANTRIRRSALAGQTPAEARATSERIHGDRSFRLHPDLDQARYILLPYCPTNRLEFDRQTGFRCLGEPYVPLGAVDPAFYGAKHAVKYDPFDVSYVIARLGRSWTELKHRAHKRFSSLRGIELAAVSLELRAAHTMYAKSNKDRAREHALIFEKIAEISKDPLADFHTSLANCPTPGPSTPSPPTPLSSWSSFDVESIPASPARRVDEQ</sequence>
<feature type="region of interest" description="Disordered" evidence="1">
    <location>
        <begin position="543"/>
        <end position="567"/>
    </location>
</feature>
<evidence type="ECO:0000313" key="2">
    <source>
        <dbReference type="EMBL" id="TDU26523.1"/>
    </source>
</evidence>
<proteinExistence type="predicted"/>
<feature type="region of interest" description="Disordered" evidence="1">
    <location>
        <begin position="804"/>
        <end position="844"/>
    </location>
</feature>
<name>A0A4R7NYW4_9GAMM</name>
<dbReference type="EMBL" id="SOBT01000010">
    <property type="protein sequence ID" value="TDU26523.1"/>
    <property type="molecule type" value="Genomic_DNA"/>
</dbReference>
<comment type="caution">
    <text evidence="2">The sequence shown here is derived from an EMBL/GenBank/DDBJ whole genome shotgun (WGS) entry which is preliminary data.</text>
</comment>
<reference evidence="2 3" key="1">
    <citation type="submission" date="2019-03" db="EMBL/GenBank/DDBJ databases">
        <title>Genomic Encyclopedia of Type Strains, Phase IV (KMG-IV): sequencing the most valuable type-strain genomes for metagenomic binning, comparative biology and taxonomic classification.</title>
        <authorList>
            <person name="Goeker M."/>
        </authorList>
    </citation>
    <scope>NUCLEOTIDE SEQUENCE [LARGE SCALE GENOMIC DNA]</scope>
    <source>
        <strain evidence="2 3">DSM 26377</strain>
    </source>
</reference>
<dbReference type="AlphaFoldDB" id="A0A4R7NYW4"/>
<feature type="compositionally biased region" description="Pro residues" evidence="1">
    <location>
        <begin position="810"/>
        <end position="821"/>
    </location>
</feature>
<evidence type="ECO:0000313" key="3">
    <source>
        <dbReference type="Proteomes" id="UP000295341"/>
    </source>
</evidence>